<sequence length="191" mass="21640">MSFSDGISERGEGRVVDPNVYLVDCFRLARKIWDDGCRPDFLVAVWRGGAQPAIVIQEFFRWKGHDPYHTAIRKESHKGAAFGGGIDIKGLDHVLDVVETSDELLIVDDVFGNGRNIYEVVSYLRRKARRNVPEVRVATVYFHPARQRFGAGPNYYLHEGENALLLPNRLSNISEEEILLPYPELHGSLYG</sequence>
<keyword evidence="1" id="KW-0328">Glycosyltransferase</keyword>
<gene>
    <name evidence="3" type="ORF">METZ01_LOCUS189465</name>
</gene>
<dbReference type="PANTHER" id="PTHR43363:SF1">
    <property type="entry name" value="HYPOXANTHINE-GUANINE PHOSPHORIBOSYLTRANSFERASE"/>
    <property type="match status" value="1"/>
</dbReference>
<dbReference type="CDD" id="cd06223">
    <property type="entry name" value="PRTases_typeI"/>
    <property type="match status" value="1"/>
</dbReference>
<organism evidence="3">
    <name type="scientific">marine metagenome</name>
    <dbReference type="NCBI Taxonomy" id="408172"/>
    <lineage>
        <taxon>unclassified sequences</taxon>
        <taxon>metagenomes</taxon>
        <taxon>ecological metagenomes</taxon>
    </lineage>
</organism>
<dbReference type="SUPFAM" id="SSF53271">
    <property type="entry name" value="PRTase-like"/>
    <property type="match status" value="1"/>
</dbReference>
<dbReference type="GO" id="GO:0016757">
    <property type="term" value="F:glycosyltransferase activity"/>
    <property type="evidence" value="ECO:0007669"/>
    <property type="project" value="UniProtKB-KW"/>
</dbReference>
<dbReference type="EMBL" id="UINC01038909">
    <property type="protein sequence ID" value="SVB36611.1"/>
    <property type="molecule type" value="Genomic_DNA"/>
</dbReference>
<evidence type="ECO:0000256" key="2">
    <source>
        <dbReference type="ARBA" id="ARBA00022679"/>
    </source>
</evidence>
<evidence type="ECO:0000256" key="1">
    <source>
        <dbReference type="ARBA" id="ARBA00022676"/>
    </source>
</evidence>
<keyword evidence="2" id="KW-0808">Transferase</keyword>
<accession>A0A382DG00</accession>
<dbReference type="InterPro" id="IPR000836">
    <property type="entry name" value="PRTase_dom"/>
</dbReference>
<proteinExistence type="predicted"/>
<dbReference type="InterPro" id="IPR029057">
    <property type="entry name" value="PRTase-like"/>
</dbReference>
<name>A0A382DG00_9ZZZZ</name>
<dbReference type="AlphaFoldDB" id="A0A382DG00"/>
<reference evidence="3" key="1">
    <citation type="submission" date="2018-05" db="EMBL/GenBank/DDBJ databases">
        <authorList>
            <person name="Lanie J.A."/>
            <person name="Ng W.-L."/>
            <person name="Kazmierczak K.M."/>
            <person name="Andrzejewski T.M."/>
            <person name="Davidsen T.M."/>
            <person name="Wayne K.J."/>
            <person name="Tettelin H."/>
            <person name="Glass J.I."/>
            <person name="Rusch D."/>
            <person name="Podicherti R."/>
            <person name="Tsui H.-C.T."/>
            <person name="Winkler M.E."/>
        </authorList>
    </citation>
    <scope>NUCLEOTIDE SEQUENCE</scope>
</reference>
<dbReference type="PANTHER" id="PTHR43363">
    <property type="entry name" value="HYPOXANTHINE PHOSPHORIBOSYLTRANSFERASE"/>
    <property type="match status" value="1"/>
</dbReference>
<evidence type="ECO:0000313" key="3">
    <source>
        <dbReference type="EMBL" id="SVB36611.1"/>
    </source>
</evidence>
<protein>
    <recommendedName>
        <fullName evidence="4">Phosphoribosyltransferase domain-containing protein</fullName>
    </recommendedName>
</protein>
<dbReference type="Gene3D" id="3.40.50.2020">
    <property type="match status" value="1"/>
</dbReference>
<evidence type="ECO:0008006" key="4">
    <source>
        <dbReference type="Google" id="ProtNLM"/>
    </source>
</evidence>